<evidence type="ECO:0000256" key="3">
    <source>
        <dbReference type="ARBA" id="ARBA00022729"/>
    </source>
</evidence>
<dbReference type="Proteomes" id="UP000005555">
    <property type="component" value="Unassembled WGS sequence"/>
</dbReference>
<keyword evidence="8" id="KW-0472">Membrane</keyword>
<evidence type="ECO:0000256" key="1">
    <source>
        <dbReference type="ARBA" id="ARBA00004613"/>
    </source>
</evidence>
<keyword evidence="5" id="KW-0106">Calcium</keyword>
<dbReference type="eggNOG" id="COG3637">
    <property type="taxonomic scope" value="Bacteria"/>
</dbReference>
<proteinExistence type="predicted"/>
<evidence type="ECO:0000256" key="4">
    <source>
        <dbReference type="ARBA" id="ARBA00022737"/>
    </source>
</evidence>
<dbReference type="InterPro" id="IPR038081">
    <property type="entry name" value="CalX-like_sf"/>
</dbReference>
<dbReference type="Pfam" id="PF09134">
    <property type="entry name" value="Invasin_D3"/>
    <property type="match status" value="1"/>
</dbReference>
<keyword evidence="4" id="KW-0677">Repeat</keyword>
<evidence type="ECO:0000313" key="8">
    <source>
        <dbReference type="EMBL" id="EAS46099.1"/>
    </source>
</evidence>
<keyword evidence="2" id="KW-0964">Secreted</keyword>
<dbReference type="InterPro" id="IPR028974">
    <property type="entry name" value="TSP_type-3_rpt"/>
</dbReference>
<dbReference type="InterPro" id="IPR059100">
    <property type="entry name" value="TSP3_bac"/>
</dbReference>
<evidence type="ECO:0000256" key="2">
    <source>
        <dbReference type="ARBA" id="ARBA00022525"/>
    </source>
</evidence>
<feature type="region of interest" description="Disordered" evidence="6">
    <location>
        <begin position="1001"/>
        <end position="1041"/>
    </location>
</feature>
<evidence type="ECO:0000256" key="5">
    <source>
        <dbReference type="ARBA" id="ARBA00022837"/>
    </source>
</evidence>
<dbReference type="STRING" id="314287.GB2207_03000"/>
<dbReference type="PANTHER" id="PTHR24273:SF32">
    <property type="entry name" value="HYALIN"/>
    <property type="match status" value="1"/>
</dbReference>
<comment type="caution">
    <text evidence="8">The sequence shown here is derived from an EMBL/GenBank/DDBJ whole genome shotgun (WGS) entry which is preliminary data.</text>
</comment>
<evidence type="ECO:0000259" key="7">
    <source>
        <dbReference type="PROSITE" id="PS50825"/>
    </source>
</evidence>
<dbReference type="Gene3D" id="2.60.40.2030">
    <property type="match status" value="1"/>
</dbReference>
<dbReference type="SUPFAM" id="SSF103647">
    <property type="entry name" value="TSP type-3 repeat"/>
    <property type="match status" value="1"/>
</dbReference>
<keyword evidence="3" id="KW-0732">Signal</keyword>
<gene>
    <name evidence="8" type="ORF">GB2207_03000</name>
</gene>
<sequence>MSYQATDDDLTTGLGLRVHFDSSKLSAGDVTGLLSTGLAGAAQFQDDSSDFDNDSSTDKFLNTSWFDFGGSWPNGTTLPAALYSLPFTAQSGFTATIINFSKSSNAAGYTFVAESVAVAESLSVAITSAPLINSDNNNDSYSVSGTCNRAEAAVFVEMTSGATSISGGSPTSCVDGVWAQNNLDAGGLNEGVITVTASAQSGSEQATASLEVSKDVTGPVITAPASITVAATDASGTSTSTDAITAYLDNATGLDNVDSSVVITSSADSVFPLGSTTVVFSATDAFGNLGAASSVVTVTDQTPPLITPPSATAVAAIDANGVAASDATVVSFIASASATDNVDVNVSITTNAPTQLPLGNTTIVFTATDAAGNTSSGSTTITVADQTDPVVSAPSAIVVAAGDSTGTAATNNAIVVFLAAASAEDNVDGELTLTSDAPDQFPLGDTVVTFSASDSSGLSGTASSTVTIADQTVPVLTAPDAITVGAVNELGTPNTNSAVAEFLGAAAVTDNVDSAVTIENNAALTLALGANVVTFSAVDAAGNAAVAVTSTITVTDQTGPVVTAPASLTVAAVDATGTAATASAIASFIASASAADNVDTEASVTNNAPTQFALGDTTVIFTASDAAGNTNTASAVITVIDQTAPVVTAPVNTVIAAVDATGTAATEATLVALLATASVVDNVDAAITLTNNAPALFPLGATVVEFSATDSADNTQTASTTVTVADQTAPVLSPPPEPIMVAALDASGTPASDAAVVSFLASVDVIDNVDSTVTVANNAPTTLVLGANLITFTATDTADNEAVAVTSIVTVTDQTAPVITVPAKLTVLGTSEGVSGSLAAITALIASASATDNVDGTITAISNDAPAIFPFGTTQLTFTATDAAGNSGTAVAAVVVSLDVVVPELTVPGSITINVDMPGDAVAATASSLTEFFAALAAEDNKDGDITANISDDRPGEFVIGDTLVTFTVSDAASNTTTKTATVSVVVLDTDADGLPDFYETANGLDPNNADDASADLDGDGISNADEYAAGSDPAKDELPPVLSIPEDVIVSATGLMTTVDFGQASAVDNKDGALTPVASLLENTLKSGVYSNTWSVEDAAGNTESAVQTIKVVPLVSLTPSSVTTEGSQVEIRFIMSGDAADYPVTIPFTLSGTAALSDDFSVPSDNVVITEGSSATVMLDIVADAESEVPETIVITLGEPTNAALGAVVERTVTVVEENLAPQLSFAITQNQQQGRIVSADNGLVTVTATYTDQNTADTHTFEWDPSTSDLAGVSITDQVLTFDPSAMQAGTVSVAAKVTDNGSPLLSASKSVVLKVLAEQLVLEATVDTDGDGIFDAEEGLDDSDGDGIPDYQDNIVESYLAPVGGDSIQVMQAPVGTTIALGDSVFSAGTNSVGLSEEQLVVVTGSADDDYEYPSGLFDFTVSGAAAGESYNLVLPLASAIPANSVFRKFIDENIGWQDFVVDATNAISSAAASNGACPEPGSDLYVSGLTTGDSCIQLFIEDGGPNDTDGVADGTVTDPSGLATLYFGPPSSGSSITLSATELDAGGSTTATVTVTAVDADGRQLEGMTVTATASVADVSVGSFTAQGEGVYTATITPGNTGGSVTVAAMISDGTDSTTVTSAALTINKSSGGGGCTVAVNQSPDMSLLLIMFIGLALFFRRRLLKL</sequence>
<dbReference type="eggNOG" id="COG3391">
    <property type="taxonomic scope" value="Bacteria"/>
</dbReference>
<dbReference type="PANTHER" id="PTHR24273">
    <property type="entry name" value="FI04643P-RELATED"/>
    <property type="match status" value="1"/>
</dbReference>
<dbReference type="Pfam" id="PF02494">
    <property type="entry name" value="HYR"/>
    <property type="match status" value="1"/>
</dbReference>
<comment type="subcellular location">
    <subcellularLocation>
        <location evidence="1">Secreted</location>
    </subcellularLocation>
</comment>
<dbReference type="SUPFAM" id="SSF141072">
    <property type="entry name" value="CalX-like"/>
    <property type="match status" value="1"/>
</dbReference>
<dbReference type="GO" id="GO:0005509">
    <property type="term" value="F:calcium ion binding"/>
    <property type="evidence" value="ECO:0007669"/>
    <property type="project" value="InterPro"/>
</dbReference>
<reference evidence="8 9" key="1">
    <citation type="submission" date="2006-03" db="EMBL/GenBank/DDBJ databases">
        <authorList>
            <person name="Giovannoni S.J."/>
            <person name="Cho J.-C."/>
            <person name="Ferriera S."/>
            <person name="Johnson J."/>
            <person name="Kravitz S."/>
            <person name="Halpern A."/>
            <person name="Remington K."/>
            <person name="Beeson K."/>
            <person name="Tran B."/>
            <person name="Rogers Y.-H."/>
            <person name="Friedman R."/>
            <person name="Venter J.C."/>
        </authorList>
    </citation>
    <scope>NUCLEOTIDE SEQUENCE [LARGE SCALE GENOMIC DNA]</scope>
    <source>
        <strain evidence="8 9">HTCC2207</strain>
    </source>
</reference>
<dbReference type="PROSITE" id="PS50825">
    <property type="entry name" value="HYR"/>
    <property type="match status" value="1"/>
</dbReference>
<keyword evidence="8" id="KW-0812">Transmembrane</keyword>
<dbReference type="eggNOG" id="COG2834">
    <property type="taxonomic scope" value="Bacteria"/>
</dbReference>
<dbReference type="InterPro" id="IPR003410">
    <property type="entry name" value="HYR_dom"/>
</dbReference>
<organism evidence="8 9">
    <name type="scientific">gamma proteobacterium HTCC2207</name>
    <dbReference type="NCBI Taxonomy" id="314287"/>
    <lineage>
        <taxon>Bacteria</taxon>
        <taxon>Pseudomonadati</taxon>
        <taxon>Pseudomonadota</taxon>
        <taxon>Gammaproteobacteria</taxon>
        <taxon>Cellvibrionales</taxon>
        <taxon>Porticoccaceae</taxon>
        <taxon>SAR92 clade</taxon>
    </lineage>
</organism>
<dbReference type="InterPro" id="IPR008964">
    <property type="entry name" value="Invasin/intimin_cell_adhesion"/>
</dbReference>
<dbReference type="HOGENOM" id="CLU_241756_0_0_6"/>
<keyword evidence="9" id="KW-1185">Reference proteome</keyword>
<dbReference type="InterPro" id="IPR013783">
    <property type="entry name" value="Ig-like_fold"/>
</dbReference>
<dbReference type="Pfam" id="PF18884">
    <property type="entry name" value="TSP3_bac"/>
    <property type="match status" value="1"/>
</dbReference>
<evidence type="ECO:0000256" key="6">
    <source>
        <dbReference type="SAM" id="MobiDB-lite"/>
    </source>
</evidence>
<dbReference type="EMBL" id="AAPI01000010">
    <property type="protein sequence ID" value="EAS46099.1"/>
    <property type="molecule type" value="Genomic_DNA"/>
</dbReference>
<dbReference type="Gene3D" id="2.60.40.10">
    <property type="entry name" value="Immunoglobulins"/>
    <property type="match status" value="4"/>
</dbReference>
<dbReference type="InterPro" id="IPR015217">
    <property type="entry name" value="Invasin_dom_3"/>
</dbReference>
<evidence type="ECO:0000313" key="9">
    <source>
        <dbReference type="Proteomes" id="UP000005555"/>
    </source>
</evidence>
<accession>Q1YPD6</accession>
<name>Q1YPD6_9GAMM</name>
<protein>
    <submittedName>
        <fullName evidence="8">OmpA-like transmembrane domain protein</fullName>
    </submittedName>
</protein>
<dbReference type="SUPFAM" id="SSF49373">
    <property type="entry name" value="Invasin/intimin cell-adhesion fragments"/>
    <property type="match status" value="1"/>
</dbReference>
<feature type="domain" description="HYR" evidence="7">
    <location>
        <begin position="299"/>
        <end position="385"/>
    </location>
</feature>